<name>A0A1D9G238_MOOP1</name>
<dbReference type="Proteomes" id="UP000176944">
    <property type="component" value="Chromosome"/>
</dbReference>
<protein>
    <submittedName>
        <fullName evidence="1">Uncharacterized protein</fullName>
    </submittedName>
</protein>
<accession>A0A1D9G238</accession>
<dbReference type="EMBL" id="CP017708">
    <property type="protein sequence ID" value="AOY81585.1"/>
    <property type="molecule type" value="Genomic_DNA"/>
</dbReference>
<proteinExistence type="predicted"/>
<dbReference type="AlphaFoldDB" id="A0A1D9G238"/>
<evidence type="ECO:0000313" key="2">
    <source>
        <dbReference type="Proteomes" id="UP000176944"/>
    </source>
</evidence>
<evidence type="ECO:0000313" key="1">
    <source>
        <dbReference type="EMBL" id="AOY81585.1"/>
    </source>
</evidence>
<organism evidence="1 2">
    <name type="scientific">Moorena producens (strain JHB)</name>
    <dbReference type="NCBI Taxonomy" id="1454205"/>
    <lineage>
        <taxon>Bacteria</taxon>
        <taxon>Bacillati</taxon>
        <taxon>Cyanobacteriota</taxon>
        <taxon>Cyanophyceae</taxon>
        <taxon>Coleofasciculales</taxon>
        <taxon>Coleofasciculaceae</taxon>
        <taxon>Moorena</taxon>
    </lineage>
</organism>
<reference evidence="2" key="1">
    <citation type="submission" date="2016-10" db="EMBL/GenBank/DDBJ databases">
        <title>Comparative genomics uncovers the prolific and rare metabolic potential of the cyanobacterial genus Moorea.</title>
        <authorList>
            <person name="Leao T."/>
            <person name="Castelao G."/>
            <person name="Korobeynikov A."/>
            <person name="Monroe E.A."/>
            <person name="Podell S."/>
            <person name="Glukhov E."/>
            <person name="Allen E."/>
            <person name="Gerwick W.H."/>
            <person name="Gerwick L."/>
        </authorList>
    </citation>
    <scope>NUCLEOTIDE SEQUENCE [LARGE SCALE GENOMIC DNA]</scope>
    <source>
        <strain evidence="2">JHB</strain>
    </source>
</reference>
<sequence>MILSQSTRLIDRGTSSEVIATNAIAKFMAGELSNDFLIGSYMENHRKLLIDFRNLFLLKYDIILKSATNQIVNHKQ</sequence>
<gene>
    <name evidence="1" type="ORF">BJP36_18355</name>
</gene>